<feature type="region of interest" description="Disordered" evidence="2">
    <location>
        <begin position="379"/>
        <end position="403"/>
    </location>
</feature>
<evidence type="ECO:0000256" key="1">
    <source>
        <dbReference type="SAM" id="Coils"/>
    </source>
</evidence>
<feature type="region of interest" description="Disordered" evidence="2">
    <location>
        <begin position="269"/>
        <end position="324"/>
    </location>
</feature>
<accession>A0A1A6AEG8</accession>
<dbReference type="Proteomes" id="UP000078595">
    <property type="component" value="Chromosome 1"/>
</dbReference>
<reference evidence="4" key="2">
    <citation type="submission" date="2013-07" db="EMBL/GenBank/DDBJ databases">
        <authorList>
            <consortium name="The Broad Institute Genome Sequencing Platform"/>
            <person name="Cuomo C."/>
            <person name="Litvintseva A."/>
            <person name="Chen Y."/>
            <person name="Heitman J."/>
            <person name="Sun S."/>
            <person name="Springer D."/>
            <person name="Dromer F."/>
            <person name="Young S.K."/>
            <person name="Zeng Q."/>
            <person name="Gargeya S."/>
            <person name="Fitzgerald M."/>
            <person name="Abouelleil A."/>
            <person name="Alvarado L."/>
            <person name="Berlin A.M."/>
            <person name="Chapman S.B."/>
            <person name="Dewar J."/>
            <person name="Goldberg J."/>
            <person name="Griggs A."/>
            <person name="Gujja S."/>
            <person name="Hansen M."/>
            <person name="Howarth C."/>
            <person name="Imamovic A."/>
            <person name="Larimer J."/>
            <person name="McCowan C."/>
            <person name="Murphy C."/>
            <person name="Pearson M."/>
            <person name="Priest M."/>
            <person name="Roberts A."/>
            <person name="Saif S."/>
            <person name="Shea T."/>
            <person name="Sykes S."/>
            <person name="Wortman J."/>
            <person name="Nusbaum C."/>
            <person name="Birren B."/>
        </authorList>
    </citation>
    <scope>NUCLEOTIDE SEQUENCE</scope>
    <source>
        <strain evidence="4">CBS 10117</strain>
    </source>
</reference>
<dbReference type="AlphaFoldDB" id="A0A1A6AEG8"/>
<dbReference type="GeneID" id="28963955"/>
<keyword evidence="1" id="KW-0175">Coiled coil</keyword>
<protein>
    <submittedName>
        <fullName evidence="3">Uncharacterized protein</fullName>
    </submittedName>
</protein>
<evidence type="ECO:0000256" key="2">
    <source>
        <dbReference type="SAM" id="MobiDB-lite"/>
    </source>
</evidence>
<dbReference type="OrthoDB" id="2124108at2759"/>
<gene>
    <name evidence="3" type="ORF">I303_00256</name>
    <name evidence="4" type="ORF">I303_100254</name>
</gene>
<organism evidence="3">
    <name type="scientific">Kwoniella dejecticola CBS 10117</name>
    <dbReference type="NCBI Taxonomy" id="1296121"/>
    <lineage>
        <taxon>Eukaryota</taxon>
        <taxon>Fungi</taxon>
        <taxon>Dikarya</taxon>
        <taxon>Basidiomycota</taxon>
        <taxon>Agaricomycotina</taxon>
        <taxon>Tremellomycetes</taxon>
        <taxon>Tremellales</taxon>
        <taxon>Cryptococcaceae</taxon>
        <taxon>Kwoniella</taxon>
    </lineage>
</organism>
<reference evidence="3" key="1">
    <citation type="submission" date="2013-07" db="EMBL/GenBank/DDBJ databases">
        <title>The Genome Sequence of Cryptococcus dejecticola CBS10117.</title>
        <authorList>
            <consortium name="The Broad Institute Genome Sequencing Platform"/>
            <person name="Cuomo C."/>
            <person name="Litvintseva A."/>
            <person name="Chen Y."/>
            <person name="Heitman J."/>
            <person name="Sun S."/>
            <person name="Springer D."/>
            <person name="Dromer F."/>
            <person name="Young S.K."/>
            <person name="Zeng Q."/>
            <person name="Gargeya S."/>
            <person name="Fitzgerald M."/>
            <person name="Abouelleil A."/>
            <person name="Alvarado L."/>
            <person name="Berlin A.M."/>
            <person name="Chapman S.B."/>
            <person name="Dewar J."/>
            <person name="Goldberg J."/>
            <person name="Griggs A."/>
            <person name="Gujja S."/>
            <person name="Hansen M."/>
            <person name="Howarth C."/>
            <person name="Imamovic A."/>
            <person name="Larimer J."/>
            <person name="McCowan C."/>
            <person name="Murphy C."/>
            <person name="Pearson M."/>
            <person name="Priest M."/>
            <person name="Roberts A."/>
            <person name="Saif S."/>
            <person name="Shea T."/>
            <person name="Sykes S."/>
            <person name="Wortman J."/>
            <person name="Nusbaum C."/>
            <person name="Birren B."/>
        </authorList>
    </citation>
    <scope>NUCLEOTIDE SEQUENCE [LARGE SCALE GENOMIC DNA]</scope>
    <source>
        <strain evidence="3">CBS 10117</strain>
    </source>
</reference>
<feature type="compositionally biased region" description="Low complexity" evidence="2">
    <location>
        <begin position="299"/>
        <end position="324"/>
    </location>
</feature>
<reference evidence="4" key="3">
    <citation type="submission" date="2024-02" db="EMBL/GenBank/DDBJ databases">
        <title>Comparative genomics of Cryptococcus and Kwoniella reveals pathogenesis evolution and contrasting modes of karyotype evolution via chromosome fusion or intercentromeric recombination.</title>
        <authorList>
            <person name="Coelho M.A."/>
            <person name="David-Palma M."/>
            <person name="Shea T."/>
            <person name="Bowers K."/>
            <person name="McGinley-Smith S."/>
            <person name="Mohammad A.W."/>
            <person name="Gnirke A."/>
            <person name="Yurkov A.M."/>
            <person name="Nowrousian M."/>
            <person name="Sun S."/>
            <person name="Cuomo C.A."/>
            <person name="Heitman J."/>
        </authorList>
    </citation>
    <scope>NUCLEOTIDE SEQUENCE</scope>
    <source>
        <strain evidence="4">CBS 10117</strain>
    </source>
</reference>
<dbReference type="KEGG" id="kdj:28963955"/>
<evidence type="ECO:0000313" key="4">
    <source>
        <dbReference type="EMBL" id="WWC57720.1"/>
    </source>
</evidence>
<proteinExistence type="predicted"/>
<feature type="coiled-coil region" evidence="1">
    <location>
        <begin position="32"/>
        <end position="61"/>
    </location>
</feature>
<dbReference type="RefSeq" id="XP_018266281.1">
    <property type="nucleotide sequence ID" value="XM_018403627.1"/>
</dbReference>
<evidence type="ECO:0000313" key="5">
    <source>
        <dbReference type="Proteomes" id="UP000078595"/>
    </source>
</evidence>
<keyword evidence="5" id="KW-1185">Reference proteome</keyword>
<sequence>MTIGSEAEATTSNYFQVALSDDRQAEEVQGAIQQAESSTKAEKAEIRRQRIEAAVQRSKGEYKAEHAYTERDWFINSEIQRNVLSKPKVDKQHLEYITTSLYYASPLKYREALDLILKGFDPSPISKKALGGLTRESLDLALRCALRLEDEGVSLQLAKSSRNLWKGQFAGIAILASDAYILANRHRDALTPLLVSTSSFGLHAPILSKISEILQHRLLSERAQGNKSNANGEGESGFESTKYFLLILERVIIWKSTYLQKPLFDDSKSDSLSQDAASGPDARLHPQAETQISVETPRTKSTTTSSSTSPATSTSTSASMPATTTATAKPYKSLDIDIDISFDRPIDIPSIIRELSLDPTDKELISGLNGTVARLNKGLKSDDGGHLDADAEGEVVEKSVREL</sequence>
<dbReference type="EMBL" id="KI894027">
    <property type="protein sequence ID" value="OBR88439.1"/>
    <property type="molecule type" value="Genomic_DNA"/>
</dbReference>
<evidence type="ECO:0000313" key="3">
    <source>
        <dbReference type="EMBL" id="OBR88439.1"/>
    </source>
</evidence>
<dbReference type="VEuPathDB" id="FungiDB:I303_00256"/>
<name>A0A1A6AEG8_9TREE</name>
<dbReference type="EMBL" id="CP144530">
    <property type="protein sequence ID" value="WWC57720.1"/>
    <property type="molecule type" value="Genomic_DNA"/>
</dbReference>